<comment type="cofactor">
    <cofactor evidence="1">
        <name>FAD</name>
        <dbReference type="ChEBI" id="CHEBI:57692"/>
    </cofactor>
</comment>
<organism evidence="7 8">
    <name type="scientific">Kordiimonas pumila</name>
    <dbReference type="NCBI Taxonomy" id="2161677"/>
    <lineage>
        <taxon>Bacteria</taxon>
        <taxon>Pseudomonadati</taxon>
        <taxon>Pseudomonadota</taxon>
        <taxon>Alphaproteobacteria</taxon>
        <taxon>Kordiimonadales</taxon>
        <taxon>Kordiimonadaceae</taxon>
        <taxon>Kordiimonas</taxon>
    </lineage>
</organism>
<evidence type="ECO:0000256" key="1">
    <source>
        <dbReference type="ARBA" id="ARBA00001974"/>
    </source>
</evidence>
<dbReference type="RefSeq" id="WP_194215646.1">
    <property type="nucleotide sequence ID" value="NZ_CP061205.1"/>
</dbReference>
<evidence type="ECO:0000256" key="5">
    <source>
        <dbReference type="ARBA" id="ARBA00037941"/>
    </source>
</evidence>
<protein>
    <submittedName>
        <fullName evidence="7">NAD(P)/FAD-dependent oxidoreductase</fullName>
    </submittedName>
</protein>
<dbReference type="Proteomes" id="UP001595444">
    <property type="component" value="Unassembled WGS sequence"/>
</dbReference>
<proteinExistence type="inferred from homology"/>
<name>A0ABV7D9S8_9PROT</name>
<evidence type="ECO:0000256" key="4">
    <source>
        <dbReference type="ARBA" id="ARBA00023002"/>
    </source>
</evidence>
<gene>
    <name evidence="7" type="ORF">ACFOKA_15990</name>
</gene>
<comment type="similarity">
    <text evidence="5">Belongs to the L2HGDH family.</text>
</comment>
<evidence type="ECO:0000313" key="7">
    <source>
        <dbReference type="EMBL" id="MFC3053399.1"/>
    </source>
</evidence>
<dbReference type="PANTHER" id="PTHR43104">
    <property type="entry name" value="L-2-HYDROXYGLUTARATE DEHYDROGENASE, MITOCHONDRIAL"/>
    <property type="match status" value="1"/>
</dbReference>
<evidence type="ECO:0000259" key="6">
    <source>
        <dbReference type="Pfam" id="PF01266"/>
    </source>
</evidence>
<keyword evidence="2" id="KW-0285">Flavoprotein</keyword>
<dbReference type="Gene3D" id="3.30.9.10">
    <property type="entry name" value="D-Amino Acid Oxidase, subunit A, domain 2"/>
    <property type="match status" value="1"/>
</dbReference>
<keyword evidence="8" id="KW-1185">Reference proteome</keyword>
<dbReference type="Pfam" id="PF01266">
    <property type="entry name" value="DAO"/>
    <property type="match status" value="1"/>
</dbReference>
<dbReference type="Gene3D" id="3.50.50.60">
    <property type="entry name" value="FAD/NAD(P)-binding domain"/>
    <property type="match status" value="1"/>
</dbReference>
<dbReference type="InterPro" id="IPR006076">
    <property type="entry name" value="FAD-dep_OxRdtase"/>
</dbReference>
<dbReference type="SUPFAM" id="SSF51905">
    <property type="entry name" value="FAD/NAD(P)-binding domain"/>
    <property type="match status" value="1"/>
</dbReference>
<sequence length="363" mass="38242">MEKVDILVVGAGAVGLAVATKLAAHGREVVVCEKEMLPGKGISARNSGVIHAGIYYPQDSFKAKLCVEGKKQLYDFCRNYRVPFQQLGKLIVATSYEEQQALLAVQEKAAANGVTDLALLSRAEVLELEPALDVTGGLFSPSTGIIDVPAYITALAGAVEQSGGVIACHNAVVAIEQTTGGFMIHTSGSAEAFVAQCVINCAGLGAQHIAYIIKGLSSACIPPLYKVQGTYFALSGAAPFRHLVYPIPVKGGLGIHATLDISGAVRFGPDVQPVMSEDYAPDARRETAFRDAISRYYPAIANRVLTQDYVGIRPQIAKLGTFADFMISGPNQHGLKGLVNLFGVESPGLTASLAIADHVVKMA</sequence>
<evidence type="ECO:0000313" key="8">
    <source>
        <dbReference type="Proteomes" id="UP001595444"/>
    </source>
</evidence>
<dbReference type="PANTHER" id="PTHR43104:SF4">
    <property type="entry name" value="L-2-HYDROXYGLUTARATE DEHYDROGENASE, MITOCHONDRIAL"/>
    <property type="match status" value="1"/>
</dbReference>
<reference evidence="8" key="1">
    <citation type="journal article" date="2019" name="Int. J. Syst. Evol. Microbiol.">
        <title>The Global Catalogue of Microorganisms (GCM) 10K type strain sequencing project: providing services to taxonomists for standard genome sequencing and annotation.</title>
        <authorList>
            <consortium name="The Broad Institute Genomics Platform"/>
            <consortium name="The Broad Institute Genome Sequencing Center for Infectious Disease"/>
            <person name="Wu L."/>
            <person name="Ma J."/>
        </authorList>
    </citation>
    <scope>NUCLEOTIDE SEQUENCE [LARGE SCALE GENOMIC DNA]</scope>
    <source>
        <strain evidence="8">KCTC 62164</strain>
    </source>
</reference>
<evidence type="ECO:0000256" key="2">
    <source>
        <dbReference type="ARBA" id="ARBA00022630"/>
    </source>
</evidence>
<dbReference type="EMBL" id="JBHRSL010000027">
    <property type="protein sequence ID" value="MFC3053399.1"/>
    <property type="molecule type" value="Genomic_DNA"/>
</dbReference>
<keyword evidence="3" id="KW-0274">FAD</keyword>
<comment type="caution">
    <text evidence="7">The sequence shown here is derived from an EMBL/GenBank/DDBJ whole genome shotgun (WGS) entry which is preliminary data.</text>
</comment>
<feature type="domain" description="FAD dependent oxidoreductase" evidence="6">
    <location>
        <begin position="5"/>
        <end position="361"/>
    </location>
</feature>
<accession>A0ABV7D9S8</accession>
<keyword evidence="4" id="KW-0560">Oxidoreductase</keyword>
<dbReference type="InterPro" id="IPR036188">
    <property type="entry name" value="FAD/NAD-bd_sf"/>
</dbReference>
<evidence type="ECO:0000256" key="3">
    <source>
        <dbReference type="ARBA" id="ARBA00022827"/>
    </source>
</evidence>